<dbReference type="AlphaFoldDB" id="A0A5E6SVH0"/>
<dbReference type="Proteomes" id="UP000344274">
    <property type="component" value="Unassembled WGS sequence"/>
</dbReference>
<protein>
    <submittedName>
        <fullName evidence="1">Uncharacterized protein</fullName>
    </submittedName>
</protein>
<gene>
    <name evidence="1" type="ORF">PS673_02362</name>
</gene>
<dbReference type="EMBL" id="CABVHB010000015">
    <property type="protein sequence ID" value="VVM82623.1"/>
    <property type="molecule type" value="Genomic_DNA"/>
</dbReference>
<reference evidence="1 2" key="1">
    <citation type="submission" date="2019-09" db="EMBL/GenBank/DDBJ databases">
        <authorList>
            <person name="Chandra G."/>
            <person name="Truman W A."/>
        </authorList>
    </citation>
    <scope>NUCLEOTIDE SEQUENCE [LARGE SCALE GENOMIC DNA]</scope>
    <source>
        <strain evidence="1">PS673</strain>
    </source>
</reference>
<evidence type="ECO:0000313" key="2">
    <source>
        <dbReference type="Proteomes" id="UP000344274"/>
    </source>
</evidence>
<sequence>MGGMVSMASSAAWGSAGGLVYADGSVGGGGLTSSSGAALTGDRLKVINSTEPAPETLKKRNELNGDAMIFMRFPSRLSATAKPAIPGW</sequence>
<organism evidence="1 2">
    <name type="scientific">Pseudomonas fluorescens</name>
    <dbReference type="NCBI Taxonomy" id="294"/>
    <lineage>
        <taxon>Bacteria</taxon>
        <taxon>Pseudomonadati</taxon>
        <taxon>Pseudomonadota</taxon>
        <taxon>Gammaproteobacteria</taxon>
        <taxon>Pseudomonadales</taxon>
        <taxon>Pseudomonadaceae</taxon>
        <taxon>Pseudomonas</taxon>
    </lineage>
</organism>
<proteinExistence type="predicted"/>
<evidence type="ECO:0000313" key="1">
    <source>
        <dbReference type="EMBL" id="VVM82623.1"/>
    </source>
</evidence>
<accession>A0A5E6SVH0</accession>
<name>A0A5E6SVH0_PSEFL</name>